<evidence type="ECO:0000256" key="1">
    <source>
        <dbReference type="SAM" id="MobiDB-lite"/>
    </source>
</evidence>
<dbReference type="EMBL" id="JACCJC010000002">
    <property type="protein sequence ID" value="KAF6240901.1"/>
    <property type="molecule type" value="Genomic_DNA"/>
</dbReference>
<feature type="domain" description="PiggyBac transposable element-derived protein" evidence="2">
    <location>
        <begin position="2"/>
        <end position="114"/>
    </location>
</feature>
<dbReference type="GeneID" id="59282372"/>
<evidence type="ECO:0000313" key="4">
    <source>
        <dbReference type="Proteomes" id="UP000578531"/>
    </source>
</evidence>
<dbReference type="InterPro" id="IPR029526">
    <property type="entry name" value="PGBD"/>
</dbReference>
<feature type="compositionally biased region" description="Low complexity" evidence="1">
    <location>
        <begin position="214"/>
        <end position="231"/>
    </location>
</feature>
<comment type="caution">
    <text evidence="3">The sequence shown here is derived from an EMBL/GenBank/DDBJ whole genome shotgun (WGS) entry which is preliminary data.</text>
</comment>
<evidence type="ECO:0000313" key="3">
    <source>
        <dbReference type="EMBL" id="KAF6240901.1"/>
    </source>
</evidence>
<accession>A0A8H6G5S2</accession>
<name>A0A8H6G5S2_9LECA</name>
<keyword evidence="4" id="KW-1185">Reference proteome</keyword>
<dbReference type="PANTHER" id="PTHR46599:SF3">
    <property type="entry name" value="PIGGYBAC TRANSPOSABLE ELEMENT-DERIVED PROTEIN 4"/>
    <property type="match status" value="1"/>
</dbReference>
<organism evidence="3 4">
    <name type="scientific">Letharia columbiana</name>
    <dbReference type="NCBI Taxonomy" id="112416"/>
    <lineage>
        <taxon>Eukaryota</taxon>
        <taxon>Fungi</taxon>
        <taxon>Dikarya</taxon>
        <taxon>Ascomycota</taxon>
        <taxon>Pezizomycotina</taxon>
        <taxon>Lecanoromycetes</taxon>
        <taxon>OSLEUM clade</taxon>
        <taxon>Lecanoromycetidae</taxon>
        <taxon>Lecanorales</taxon>
        <taxon>Lecanorineae</taxon>
        <taxon>Parmeliaceae</taxon>
        <taxon>Letharia</taxon>
    </lineage>
</organism>
<dbReference type="RefSeq" id="XP_037170149.1">
    <property type="nucleotide sequence ID" value="XM_037302642.1"/>
</dbReference>
<dbReference type="PANTHER" id="PTHR46599">
    <property type="entry name" value="PIGGYBAC TRANSPOSABLE ELEMENT-DERIVED PROTEIN 4"/>
    <property type="match status" value="1"/>
</dbReference>
<protein>
    <recommendedName>
        <fullName evidence="2">PiggyBac transposable element-derived protein domain-containing protein</fullName>
    </recommendedName>
</protein>
<proteinExistence type="predicted"/>
<gene>
    <name evidence="3" type="ORF">HO173_000693</name>
</gene>
<feature type="region of interest" description="Disordered" evidence="1">
    <location>
        <begin position="181"/>
        <end position="237"/>
    </location>
</feature>
<reference evidence="3 4" key="1">
    <citation type="journal article" date="2020" name="Genomics">
        <title>Complete, high-quality genomes from long-read metagenomic sequencing of two wolf lichen thalli reveals enigmatic genome architecture.</title>
        <authorList>
            <person name="McKenzie S.K."/>
            <person name="Walston R.F."/>
            <person name="Allen J.L."/>
        </authorList>
    </citation>
    <scope>NUCLEOTIDE SEQUENCE [LARGE SCALE GENOMIC DNA]</scope>
    <source>
        <strain evidence="3">WasteWater2</strain>
    </source>
</reference>
<dbReference type="Pfam" id="PF13843">
    <property type="entry name" value="DDE_Tnp_1_7"/>
    <property type="match status" value="1"/>
</dbReference>
<dbReference type="AlphaFoldDB" id="A0A8H6G5S2"/>
<sequence>MVFKLATDILPPDSILFMDNYFTEPKLASKLKALRIAVCGTMKPNRTDLPELLVEMKQRFAKDIPYGTLAAVVQDDILMVAWQDNNLVLALTTAYGVREVDDTITKKRKRPSRTSTNNRIVLPAFKEDGNDVWQKDFGVPKIFSTTTGIWGRLIDSMHWWLHILPTGLAIGYGCPNFTGNPPPPRTPVADGGGSSPGLPRGARRPAPPRPRTCRSGASSRASASGGRAPGAEQRTWGAKDRTLTMRFAFSPTRVRGGTPGESTRTGSARRIDRSGEGGFFFFPWFLRLPPHVSGPHALLEDLSRRLRDAVPGRLVQDGDAGARDHVDDARAVGCGCARCAVPHALAPGARYGWMGLISGVRLTAVDPPRQIYRPATLCAGAPCQVGYKVRYLVVGVVAAVVIQIGSVSIRVALDYQVGEVGRGCWLSVR</sequence>
<dbReference type="OrthoDB" id="3555811at2759"/>
<evidence type="ECO:0000259" key="2">
    <source>
        <dbReference type="Pfam" id="PF13843"/>
    </source>
</evidence>
<feature type="region of interest" description="Disordered" evidence="1">
    <location>
        <begin position="251"/>
        <end position="270"/>
    </location>
</feature>
<dbReference type="Proteomes" id="UP000578531">
    <property type="component" value="Unassembled WGS sequence"/>
</dbReference>